<accession>A0ABD0LLX8</accession>
<evidence type="ECO:0000256" key="1">
    <source>
        <dbReference type="SAM" id="MobiDB-lite"/>
    </source>
</evidence>
<organism evidence="2 3">
    <name type="scientific">Batillaria attramentaria</name>
    <dbReference type="NCBI Taxonomy" id="370345"/>
    <lineage>
        <taxon>Eukaryota</taxon>
        <taxon>Metazoa</taxon>
        <taxon>Spiralia</taxon>
        <taxon>Lophotrochozoa</taxon>
        <taxon>Mollusca</taxon>
        <taxon>Gastropoda</taxon>
        <taxon>Caenogastropoda</taxon>
        <taxon>Sorbeoconcha</taxon>
        <taxon>Cerithioidea</taxon>
        <taxon>Batillariidae</taxon>
        <taxon>Batillaria</taxon>
    </lineage>
</organism>
<dbReference type="Proteomes" id="UP001519460">
    <property type="component" value="Unassembled WGS sequence"/>
</dbReference>
<dbReference type="AlphaFoldDB" id="A0ABD0LLX8"/>
<evidence type="ECO:0000313" key="3">
    <source>
        <dbReference type="Proteomes" id="UP001519460"/>
    </source>
</evidence>
<name>A0ABD0LLX8_9CAEN</name>
<protein>
    <submittedName>
        <fullName evidence="2">Uncharacterized protein</fullName>
    </submittedName>
</protein>
<reference evidence="2 3" key="1">
    <citation type="journal article" date="2023" name="Sci. Data">
        <title>Genome assembly of the Korean intertidal mud-creeper Batillaria attramentaria.</title>
        <authorList>
            <person name="Patra A.K."/>
            <person name="Ho P.T."/>
            <person name="Jun S."/>
            <person name="Lee S.J."/>
            <person name="Kim Y."/>
            <person name="Won Y.J."/>
        </authorList>
    </citation>
    <scope>NUCLEOTIDE SEQUENCE [LARGE SCALE GENOMIC DNA]</scope>
    <source>
        <strain evidence="2">Wonlab-2016</strain>
    </source>
</reference>
<feature type="region of interest" description="Disordered" evidence="1">
    <location>
        <begin position="86"/>
        <end position="124"/>
    </location>
</feature>
<proteinExistence type="predicted"/>
<comment type="caution">
    <text evidence="2">The sequence shown here is derived from an EMBL/GenBank/DDBJ whole genome shotgun (WGS) entry which is preliminary data.</text>
</comment>
<gene>
    <name evidence="2" type="ORF">BaRGS_00008464</name>
</gene>
<feature type="compositionally biased region" description="Polar residues" evidence="1">
    <location>
        <begin position="107"/>
        <end position="124"/>
    </location>
</feature>
<dbReference type="EMBL" id="JACVVK020000038">
    <property type="protein sequence ID" value="KAK7500241.1"/>
    <property type="molecule type" value="Genomic_DNA"/>
</dbReference>
<feature type="compositionally biased region" description="Basic and acidic residues" evidence="1">
    <location>
        <begin position="86"/>
        <end position="95"/>
    </location>
</feature>
<sequence length="156" mass="17105">MTLDPRSSRVRGDRNRLQKEILCAGNRRQGEEGGKGEFLLSHDASARQVSITPRCPDTFTLLVSPGVNVSGHVTDGYDAVSEKIPGRFHKADGPRRNPSRPPAPLTKPTSRVTTANGQSDTSRSRFPSLHQVIALIFSHIRPPARGDVFTKQKLVD</sequence>
<evidence type="ECO:0000313" key="2">
    <source>
        <dbReference type="EMBL" id="KAK7500241.1"/>
    </source>
</evidence>
<keyword evidence="3" id="KW-1185">Reference proteome</keyword>